<keyword evidence="1" id="KW-0812">Transmembrane</keyword>
<keyword evidence="3" id="KW-1185">Reference proteome</keyword>
<dbReference type="AlphaFoldDB" id="A0A165D8W5"/>
<proteinExistence type="predicted"/>
<keyword evidence="1" id="KW-1133">Transmembrane helix</keyword>
<evidence type="ECO:0000313" key="3">
    <source>
        <dbReference type="Proteomes" id="UP000077266"/>
    </source>
</evidence>
<evidence type="ECO:0000256" key="1">
    <source>
        <dbReference type="SAM" id="Phobius"/>
    </source>
</evidence>
<feature type="transmembrane region" description="Helical" evidence="1">
    <location>
        <begin position="237"/>
        <end position="255"/>
    </location>
</feature>
<name>A0A165D8W5_EXIGL</name>
<dbReference type="InParanoid" id="A0A165D8W5"/>
<evidence type="ECO:0000313" key="2">
    <source>
        <dbReference type="EMBL" id="KZV84021.1"/>
    </source>
</evidence>
<organism evidence="2 3">
    <name type="scientific">Exidia glandulosa HHB12029</name>
    <dbReference type="NCBI Taxonomy" id="1314781"/>
    <lineage>
        <taxon>Eukaryota</taxon>
        <taxon>Fungi</taxon>
        <taxon>Dikarya</taxon>
        <taxon>Basidiomycota</taxon>
        <taxon>Agaricomycotina</taxon>
        <taxon>Agaricomycetes</taxon>
        <taxon>Auriculariales</taxon>
        <taxon>Exidiaceae</taxon>
        <taxon>Exidia</taxon>
    </lineage>
</organism>
<feature type="transmembrane region" description="Helical" evidence="1">
    <location>
        <begin position="42"/>
        <end position="62"/>
    </location>
</feature>
<feature type="transmembrane region" description="Helical" evidence="1">
    <location>
        <begin position="188"/>
        <end position="207"/>
    </location>
</feature>
<feature type="transmembrane region" description="Helical" evidence="1">
    <location>
        <begin position="101"/>
        <end position="129"/>
    </location>
</feature>
<dbReference type="Proteomes" id="UP000077266">
    <property type="component" value="Unassembled WGS sequence"/>
</dbReference>
<accession>A0A165D8W5</accession>
<feature type="transmembrane region" description="Helical" evidence="1">
    <location>
        <begin position="149"/>
        <end position="168"/>
    </location>
</feature>
<dbReference type="EMBL" id="KV426244">
    <property type="protein sequence ID" value="KZV84021.1"/>
    <property type="molecule type" value="Genomic_DNA"/>
</dbReference>
<sequence>MFILSSFLWASNVTVITRQTMFYMGHHDDTLSVVERFVASMSSFWPVVVMDDVSFVLLVRLYSTMWLSLHSSYNRLNLVQYLIGDTLIVWRMAALRQWPRWVMHIMFTVWLGTLVCGVTAIGCLSQSFVPNLTDQRILRLAFVFEDISWVSSTVFNFLAVALLAHLALHHRRNSRLISPTNKTTVDRVLAVLATCGAVYVVLGIPRLTTIGNAAQSFDKSSARDRAQSTASQIIECMLYQLVCLYPTAVTAVLFYSSKVLNRGTGTQFGPGLGTSQIGV</sequence>
<protein>
    <submittedName>
        <fullName evidence="2">Uncharacterized protein</fullName>
    </submittedName>
</protein>
<gene>
    <name evidence="2" type="ORF">EXIGLDRAFT_776976</name>
</gene>
<reference evidence="2 3" key="1">
    <citation type="journal article" date="2016" name="Mol. Biol. Evol.">
        <title>Comparative Genomics of Early-Diverging Mushroom-Forming Fungi Provides Insights into the Origins of Lignocellulose Decay Capabilities.</title>
        <authorList>
            <person name="Nagy L.G."/>
            <person name="Riley R."/>
            <person name="Tritt A."/>
            <person name="Adam C."/>
            <person name="Daum C."/>
            <person name="Floudas D."/>
            <person name="Sun H."/>
            <person name="Yadav J.S."/>
            <person name="Pangilinan J."/>
            <person name="Larsson K.H."/>
            <person name="Matsuura K."/>
            <person name="Barry K."/>
            <person name="Labutti K."/>
            <person name="Kuo R."/>
            <person name="Ohm R.A."/>
            <person name="Bhattacharya S.S."/>
            <person name="Shirouzu T."/>
            <person name="Yoshinaga Y."/>
            <person name="Martin F.M."/>
            <person name="Grigoriev I.V."/>
            <person name="Hibbett D.S."/>
        </authorList>
    </citation>
    <scope>NUCLEOTIDE SEQUENCE [LARGE SCALE GENOMIC DNA]</scope>
    <source>
        <strain evidence="2 3">HHB12029</strain>
    </source>
</reference>
<keyword evidence="1" id="KW-0472">Membrane</keyword>